<dbReference type="InterPro" id="IPR021133">
    <property type="entry name" value="HEAT_type_2"/>
</dbReference>
<proteinExistence type="predicted"/>
<dbReference type="PaxDb" id="1123384-AJ81_06435"/>
<dbReference type="Gene3D" id="1.25.10.10">
    <property type="entry name" value="Leucine-rich Repeat Variant"/>
    <property type="match status" value="1"/>
</dbReference>
<protein>
    <recommendedName>
        <fullName evidence="3">PBS lyase</fullName>
    </recommendedName>
</protein>
<dbReference type="InterPro" id="IPR016024">
    <property type="entry name" value="ARM-type_fold"/>
</dbReference>
<dbReference type="SUPFAM" id="SSF48371">
    <property type="entry name" value="ARM repeat"/>
    <property type="match status" value="1"/>
</dbReference>
<dbReference type="Proteomes" id="UP000077469">
    <property type="component" value="Chromosome"/>
</dbReference>
<name>A0A0X1KRN2_9THEM</name>
<dbReference type="InterPro" id="IPR011989">
    <property type="entry name" value="ARM-like"/>
</dbReference>
<dbReference type="PATRIC" id="fig|1123384.7.peg.1297"/>
<accession>A0A0X1KRN2</accession>
<dbReference type="RefSeq" id="WP_031504593.1">
    <property type="nucleotide sequence ID" value="NC_022795.1"/>
</dbReference>
<evidence type="ECO:0008006" key="3">
    <source>
        <dbReference type="Google" id="ProtNLM"/>
    </source>
</evidence>
<evidence type="ECO:0000313" key="1">
    <source>
        <dbReference type="EMBL" id="AJC73889.1"/>
    </source>
</evidence>
<dbReference type="PROSITE" id="PS50077">
    <property type="entry name" value="HEAT_REPEAT"/>
    <property type="match status" value="1"/>
</dbReference>
<dbReference type="AlphaFoldDB" id="A0A0X1KRN2"/>
<dbReference type="KEGG" id="phy:AJ81_06435"/>
<sequence length="211" mass="24626">MDVNDDVERLVERIISEKGIEAIPSLINLLTDEDEKVRETVLQIIYRFGDTARPILLQKYREHIKMCQQNDVVLLYLVDILSDLGETSIKKDLYNLLSKYDDESAQLVIYEAICKLKDGEKILDVLAYYLLEDEYREELATQVIMALSHVPTPRTIEVLARAYRDERFTQDIKKDIVQAISMLTMKDPKLWDHFEKVADQKLISEVKAFTR</sequence>
<gene>
    <name evidence="1" type="ORF">AJ81_06435</name>
</gene>
<organism evidence="1 2">
    <name type="scientific">Pseudothermotoga hypogea DSM 11164 = NBRC 106472</name>
    <dbReference type="NCBI Taxonomy" id="1123384"/>
    <lineage>
        <taxon>Bacteria</taxon>
        <taxon>Thermotogati</taxon>
        <taxon>Thermotogota</taxon>
        <taxon>Thermotogae</taxon>
        <taxon>Thermotogales</taxon>
        <taxon>Thermotogaceae</taxon>
        <taxon>Pseudothermotoga</taxon>
    </lineage>
</organism>
<reference evidence="1 2" key="1">
    <citation type="submission" date="2014-01" db="EMBL/GenBank/DDBJ databases">
        <title>Genome sequencing of Thermotog hypogea.</title>
        <authorList>
            <person name="Zhang X."/>
            <person name="Alvare G."/>
            <person name="Fristensky B."/>
            <person name="Chen L."/>
            <person name="Suen T."/>
            <person name="Chen Q."/>
            <person name="Ma K."/>
        </authorList>
    </citation>
    <scope>NUCLEOTIDE SEQUENCE [LARGE SCALE GENOMIC DNA]</scope>
    <source>
        <strain evidence="1 2">DSM 11164</strain>
    </source>
</reference>
<keyword evidence="2" id="KW-1185">Reference proteome</keyword>
<dbReference type="EMBL" id="CP007141">
    <property type="protein sequence ID" value="AJC73889.1"/>
    <property type="molecule type" value="Genomic_DNA"/>
</dbReference>
<dbReference type="OrthoDB" id="45495at2"/>
<dbReference type="STRING" id="1123384.AJ81_06435"/>
<evidence type="ECO:0000313" key="2">
    <source>
        <dbReference type="Proteomes" id="UP000077469"/>
    </source>
</evidence>